<reference evidence="3" key="1">
    <citation type="submission" date="2016-04" db="EMBL/GenBank/DDBJ databases">
        <authorList>
            <person name="Osei Sekyere J."/>
            <person name="Sivertsen A."/>
            <person name="Pedersen A.T."/>
            <person name="Sundsfjord A."/>
        </authorList>
    </citation>
    <scope>NUCLEOTIDE SEQUENCE [LARGE SCALE GENOMIC DNA]</scope>
    <source>
        <strain evidence="3">945174350</strain>
    </source>
</reference>
<proteinExistence type="predicted"/>
<evidence type="ECO:0000313" key="2">
    <source>
        <dbReference type="EMBL" id="OCO83306.1"/>
    </source>
</evidence>
<keyword evidence="1" id="KW-1133">Transmembrane helix</keyword>
<evidence type="ECO:0000313" key="3">
    <source>
        <dbReference type="Proteomes" id="UP000050489"/>
    </source>
</evidence>
<feature type="transmembrane region" description="Helical" evidence="1">
    <location>
        <begin position="57"/>
        <end position="73"/>
    </location>
</feature>
<comment type="caution">
    <text evidence="2">The sequence shown here is derived from an EMBL/GenBank/DDBJ whole genome shotgun (WGS) entry which is preliminary data.</text>
</comment>
<organism evidence="2 3">
    <name type="scientific">Serratia marcescens</name>
    <dbReference type="NCBI Taxonomy" id="615"/>
    <lineage>
        <taxon>Bacteria</taxon>
        <taxon>Pseudomonadati</taxon>
        <taxon>Pseudomonadota</taxon>
        <taxon>Gammaproteobacteria</taxon>
        <taxon>Enterobacterales</taxon>
        <taxon>Yersiniaceae</taxon>
        <taxon>Serratia</taxon>
    </lineage>
</organism>
<keyword evidence="1" id="KW-0812">Transmembrane</keyword>
<dbReference type="EMBL" id="LJEX02000105">
    <property type="protein sequence ID" value="OCO83306.1"/>
    <property type="molecule type" value="Genomic_DNA"/>
</dbReference>
<feature type="transmembrane region" description="Helical" evidence="1">
    <location>
        <begin position="114"/>
        <end position="132"/>
    </location>
</feature>
<name>A0A2F0PGT8_SERMA</name>
<dbReference type="Proteomes" id="UP000050489">
    <property type="component" value="Unassembled WGS sequence"/>
</dbReference>
<sequence>MSAVELFLTKVFVALGFVFILLFLVSLVLFVKNKSNYAQLVENYLDAGLLMPSYDKFLARMGFLGSFPVAWFFRKILERKKIKIAAGEYLPEASYAFLQQQPTERVGWVRKYTTLYFSLFPIFIVLVVLSFWI</sequence>
<gene>
    <name evidence="2" type="ORF">AN695_0219580</name>
</gene>
<evidence type="ECO:0000256" key="1">
    <source>
        <dbReference type="SAM" id="Phobius"/>
    </source>
</evidence>
<accession>A0A2F0PGT8</accession>
<dbReference type="AlphaFoldDB" id="A0A2F0PGT8"/>
<feature type="transmembrane region" description="Helical" evidence="1">
    <location>
        <begin position="12"/>
        <end position="31"/>
    </location>
</feature>
<protein>
    <submittedName>
        <fullName evidence="2">Uncharacterized protein</fullName>
    </submittedName>
</protein>
<keyword evidence="1" id="KW-0472">Membrane</keyword>